<feature type="compositionally biased region" description="Basic residues" evidence="1">
    <location>
        <begin position="1"/>
        <end position="20"/>
    </location>
</feature>
<proteinExistence type="predicted"/>
<reference evidence="2 3" key="1">
    <citation type="journal article" date="2012" name="Genome Biol.">
        <title>Genome and low-iron response of an oceanic diatom adapted to chronic iron limitation.</title>
        <authorList>
            <person name="Lommer M."/>
            <person name="Specht M."/>
            <person name="Roy A.S."/>
            <person name="Kraemer L."/>
            <person name="Andreson R."/>
            <person name="Gutowska M.A."/>
            <person name="Wolf J."/>
            <person name="Bergner S.V."/>
            <person name="Schilhabel M.B."/>
            <person name="Klostermeier U.C."/>
            <person name="Beiko R.G."/>
            <person name="Rosenstiel P."/>
            <person name="Hippler M."/>
            <person name="Laroche J."/>
        </authorList>
    </citation>
    <scope>NUCLEOTIDE SEQUENCE [LARGE SCALE GENOMIC DNA]</scope>
    <source>
        <strain evidence="2 3">CCMP1005</strain>
    </source>
</reference>
<feature type="region of interest" description="Disordered" evidence="1">
    <location>
        <begin position="1"/>
        <end position="64"/>
    </location>
</feature>
<gene>
    <name evidence="2" type="ORF">THAOC_29211</name>
</gene>
<dbReference type="Proteomes" id="UP000266841">
    <property type="component" value="Unassembled WGS sequence"/>
</dbReference>
<protein>
    <submittedName>
        <fullName evidence="2">Uncharacterized protein</fullName>
    </submittedName>
</protein>
<sequence length="122" mass="14724">KTKLSPKDRRKLRDRARKAKKREDPDEECLSKGGCNYNDNDDKEEEDDDDDFIVDDDDDNEDMRKRRAMMKMTTRFMTKRRLQDHAIYTSPRDQNDKTHLSRFTICFNEMNNQYHLNLTSQL</sequence>
<organism evidence="2 3">
    <name type="scientific">Thalassiosira oceanica</name>
    <name type="common">Marine diatom</name>
    <dbReference type="NCBI Taxonomy" id="159749"/>
    <lineage>
        <taxon>Eukaryota</taxon>
        <taxon>Sar</taxon>
        <taxon>Stramenopiles</taxon>
        <taxon>Ochrophyta</taxon>
        <taxon>Bacillariophyta</taxon>
        <taxon>Coscinodiscophyceae</taxon>
        <taxon>Thalassiosirophycidae</taxon>
        <taxon>Thalassiosirales</taxon>
        <taxon>Thalassiosiraceae</taxon>
        <taxon>Thalassiosira</taxon>
    </lineage>
</organism>
<evidence type="ECO:0000313" key="2">
    <source>
        <dbReference type="EMBL" id="EJK51600.1"/>
    </source>
</evidence>
<comment type="caution">
    <text evidence="2">The sequence shown here is derived from an EMBL/GenBank/DDBJ whole genome shotgun (WGS) entry which is preliminary data.</text>
</comment>
<accession>K0REG7</accession>
<name>K0REG7_THAOC</name>
<keyword evidence="3" id="KW-1185">Reference proteome</keyword>
<dbReference type="EMBL" id="AGNL01041367">
    <property type="protein sequence ID" value="EJK51600.1"/>
    <property type="molecule type" value="Genomic_DNA"/>
</dbReference>
<dbReference type="AlphaFoldDB" id="K0REG7"/>
<feature type="non-terminal residue" evidence="2">
    <location>
        <position position="1"/>
    </location>
</feature>
<evidence type="ECO:0000256" key="1">
    <source>
        <dbReference type="SAM" id="MobiDB-lite"/>
    </source>
</evidence>
<feature type="compositionally biased region" description="Acidic residues" evidence="1">
    <location>
        <begin position="39"/>
        <end position="61"/>
    </location>
</feature>
<dbReference type="eggNOG" id="ENOG502QQDI">
    <property type="taxonomic scope" value="Eukaryota"/>
</dbReference>
<evidence type="ECO:0000313" key="3">
    <source>
        <dbReference type="Proteomes" id="UP000266841"/>
    </source>
</evidence>